<sequence>MTGFEIIILIGLVVAIAAGIGYYMTYGEPTLKEMKEDFNKNEEVKEIVELAKELYNKDLRPIVAKKAPKEKVKEDKPKKSEFPIEQPTKKKRKYYPKKK</sequence>
<reference evidence="3 4" key="1">
    <citation type="submission" date="2020-12" db="EMBL/GenBank/DDBJ databases">
        <title>Dynamics of Baltic Sea phages driven by environmental changes.</title>
        <authorList>
            <person name="Hoetzinger M."/>
            <person name="Nilsson E."/>
            <person name="Holmfeldt K."/>
        </authorList>
    </citation>
    <scope>NUCLEOTIDE SEQUENCE [LARGE SCALE GENOMIC DNA]</scope>
</reference>
<protein>
    <submittedName>
        <fullName evidence="3">Flagellar basal body-associated protein</fullName>
    </submittedName>
</protein>
<keyword evidence="3" id="KW-0282">Flagellum</keyword>
<name>A0A7T8IWL1_9CAUD</name>
<organism evidence="3 4">
    <name type="scientific">Flavobacterium phage vB_FspM_immuto_2-6A</name>
    <dbReference type="NCBI Taxonomy" id="2801477"/>
    <lineage>
        <taxon>Viruses</taxon>
        <taxon>Duplodnaviria</taxon>
        <taxon>Heunggongvirae</taxon>
        <taxon>Uroviricota</taxon>
        <taxon>Caudoviricetes</taxon>
        <taxon>Immutovirus</taxon>
        <taxon>Immutovirus immuto</taxon>
    </lineage>
</organism>
<keyword evidence="2" id="KW-0812">Transmembrane</keyword>
<keyword evidence="4" id="KW-1185">Reference proteome</keyword>
<keyword evidence="3" id="KW-0966">Cell projection</keyword>
<feature type="compositionally biased region" description="Basic and acidic residues" evidence="1">
    <location>
        <begin position="67"/>
        <end position="82"/>
    </location>
</feature>
<evidence type="ECO:0000256" key="1">
    <source>
        <dbReference type="SAM" id="MobiDB-lite"/>
    </source>
</evidence>
<proteinExistence type="predicted"/>
<evidence type="ECO:0000313" key="4">
    <source>
        <dbReference type="Proteomes" id="UP000595566"/>
    </source>
</evidence>
<feature type="transmembrane region" description="Helical" evidence="2">
    <location>
        <begin position="6"/>
        <end position="25"/>
    </location>
</feature>
<keyword evidence="2" id="KW-1133">Transmembrane helix</keyword>
<dbReference type="Proteomes" id="UP000595566">
    <property type="component" value="Segment"/>
</dbReference>
<keyword evidence="3" id="KW-0969">Cilium</keyword>
<dbReference type="EMBL" id="MW353175">
    <property type="protein sequence ID" value="QQO91755.1"/>
    <property type="molecule type" value="Genomic_DNA"/>
</dbReference>
<keyword evidence="2" id="KW-0472">Membrane</keyword>
<feature type="region of interest" description="Disordered" evidence="1">
    <location>
        <begin position="66"/>
        <end position="99"/>
    </location>
</feature>
<gene>
    <name evidence="3" type="ORF">immuto26A_76</name>
</gene>
<evidence type="ECO:0000256" key="2">
    <source>
        <dbReference type="SAM" id="Phobius"/>
    </source>
</evidence>
<feature type="compositionally biased region" description="Basic residues" evidence="1">
    <location>
        <begin position="89"/>
        <end position="99"/>
    </location>
</feature>
<accession>A0A7T8IWL1</accession>
<evidence type="ECO:0000313" key="3">
    <source>
        <dbReference type="EMBL" id="QQO91755.1"/>
    </source>
</evidence>